<organism evidence="2 3">
    <name type="scientific">Apiospora phragmitis</name>
    <dbReference type="NCBI Taxonomy" id="2905665"/>
    <lineage>
        <taxon>Eukaryota</taxon>
        <taxon>Fungi</taxon>
        <taxon>Dikarya</taxon>
        <taxon>Ascomycota</taxon>
        <taxon>Pezizomycotina</taxon>
        <taxon>Sordariomycetes</taxon>
        <taxon>Xylariomycetidae</taxon>
        <taxon>Amphisphaeriales</taxon>
        <taxon>Apiosporaceae</taxon>
        <taxon>Apiospora</taxon>
    </lineage>
</organism>
<name>A0ABR1VWG7_9PEZI</name>
<sequence length="161" mass="17399">MFSQLSVLAGNQAYPPDQVNPAAICGASVRNEAHRFTPPLRPIPSMLTPATLARSCAGGGSAPLEVCQGVWHFEAHPRRRRRPGEWSPQARHCYRPRSGDEGTPPQGVVRAVPTASTVKAGSGSTVKAEPEPALDAKQFYAINGHVFKNFRIGDDMMPSRK</sequence>
<reference evidence="2 3" key="1">
    <citation type="submission" date="2023-01" db="EMBL/GenBank/DDBJ databases">
        <title>Analysis of 21 Apiospora genomes using comparative genomics revels a genus with tremendous synthesis potential of carbohydrate active enzymes and secondary metabolites.</title>
        <authorList>
            <person name="Sorensen T."/>
        </authorList>
    </citation>
    <scope>NUCLEOTIDE SEQUENCE [LARGE SCALE GENOMIC DNA]</scope>
    <source>
        <strain evidence="2 3">CBS 135458</strain>
    </source>
</reference>
<keyword evidence="3" id="KW-1185">Reference proteome</keyword>
<gene>
    <name evidence="2" type="ORF">PG994_005092</name>
</gene>
<evidence type="ECO:0000313" key="2">
    <source>
        <dbReference type="EMBL" id="KAK8074193.1"/>
    </source>
</evidence>
<comment type="caution">
    <text evidence="2">The sequence shown here is derived from an EMBL/GenBank/DDBJ whole genome shotgun (WGS) entry which is preliminary data.</text>
</comment>
<dbReference type="RefSeq" id="XP_066718668.1">
    <property type="nucleotide sequence ID" value="XM_066856501.1"/>
</dbReference>
<evidence type="ECO:0000256" key="1">
    <source>
        <dbReference type="SAM" id="MobiDB-lite"/>
    </source>
</evidence>
<evidence type="ECO:0000313" key="3">
    <source>
        <dbReference type="Proteomes" id="UP001480595"/>
    </source>
</evidence>
<proteinExistence type="predicted"/>
<protein>
    <submittedName>
        <fullName evidence="2">Uncharacterized protein</fullName>
    </submittedName>
</protein>
<dbReference type="Proteomes" id="UP001480595">
    <property type="component" value="Unassembled WGS sequence"/>
</dbReference>
<dbReference type="GeneID" id="92089564"/>
<accession>A0ABR1VWG7</accession>
<feature type="region of interest" description="Disordered" evidence="1">
    <location>
        <begin position="78"/>
        <end position="108"/>
    </location>
</feature>
<dbReference type="EMBL" id="JAQQWL010000005">
    <property type="protein sequence ID" value="KAK8074193.1"/>
    <property type="molecule type" value="Genomic_DNA"/>
</dbReference>